<evidence type="ECO:0000313" key="1">
    <source>
        <dbReference type="EMBL" id="KAK2985372.1"/>
    </source>
</evidence>
<reference evidence="1" key="1">
    <citation type="submission" date="2022-12" db="EMBL/GenBank/DDBJ databases">
        <title>Draft genome assemblies for two species of Escallonia (Escalloniales).</title>
        <authorList>
            <person name="Chanderbali A."/>
            <person name="Dervinis C."/>
            <person name="Anghel I."/>
            <person name="Soltis D."/>
            <person name="Soltis P."/>
            <person name="Zapata F."/>
        </authorList>
    </citation>
    <scope>NUCLEOTIDE SEQUENCE</scope>
    <source>
        <strain evidence="1">UCBG92.1500</strain>
        <tissue evidence="1">Leaf</tissue>
    </source>
</reference>
<organism evidence="1 2">
    <name type="scientific">Escallonia rubra</name>
    <dbReference type="NCBI Taxonomy" id="112253"/>
    <lineage>
        <taxon>Eukaryota</taxon>
        <taxon>Viridiplantae</taxon>
        <taxon>Streptophyta</taxon>
        <taxon>Embryophyta</taxon>
        <taxon>Tracheophyta</taxon>
        <taxon>Spermatophyta</taxon>
        <taxon>Magnoliopsida</taxon>
        <taxon>eudicotyledons</taxon>
        <taxon>Gunneridae</taxon>
        <taxon>Pentapetalae</taxon>
        <taxon>asterids</taxon>
        <taxon>campanulids</taxon>
        <taxon>Escalloniales</taxon>
        <taxon>Escalloniaceae</taxon>
        <taxon>Escallonia</taxon>
    </lineage>
</organism>
<dbReference type="AlphaFoldDB" id="A0AA88RAS9"/>
<gene>
    <name evidence="1" type="ORF">RJ640_029329</name>
</gene>
<sequence length="216" mass="23608">MIGGGHHHDDMDDLIPAAQAIIPLHLGEDITRGQFHLEIDIAGIERGHTRGHLMAQGAGARSGVGALIRGDRVHAVSYEDPSLLGDMYTLIPRKQGFVKEKGANITCDDQSRIAWARQQRSMETHRRSMYSRVLCCFTTSTHLLHSSAHEHPAPAAAADGALIRLLIPLLHFDDGEQHTPPPITDLLYIRASGYTLMYSRPAPSSSKAEKGNGRPT</sequence>
<proteinExistence type="predicted"/>
<accession>A0AA88RAS9</accession>
<name>A0AA88RAS9_9ASTE</name>
<evidence type="ECO:0000313" key="2">
    <source>
        <dbReference type="Proteomes" id="UP001187471"/>
    </source>
</evidence>
<dbReference type="EMBL" id="JAVXUO010001164">
    <property type="protein sequence ID" value="KAK2985372.1"/>
    <property type="molecule type" value="Genomic_DNA"/>
</dbReference>
<protein>
    <submittedName>
        <fullName evidence="1">Uncharacterized protein</fullName>
    </submittedName>
</protein>
<dbReference type="Proteomes" id="UP001187471">
    <property type="component" value="Unassembled WGS sequence"/>
</dbReference>
<keyword evidence="2" id="KW-1185">Reference proteome</keyword>
<comment type="caution">
    <text evidence="1">The sequence shown here is derived from an EMBL/GenBank/DDBJ whole genome shotgun (WGS) entry which is preliminary data.</text>
</comment>